<proteinExistence type="predicted"/>
<dbReference type="AlphaFoldDB" id="A0A1Y2BKV9"/>
<evidence type="ECO:0000256" key="1">
    <source>
        <dbReference type="SAM" id="MobiDB-lite"/>
    </source>
</evidence>
<comment type="caution">
    <text evidence="2">The sequence shown here is derived from an EMBL/GenBank/DDBJ whole genome shotgun (WGS) entry which is preliminary data.</text>
</comment>
<dbReference type="InParanoid" id="A0A1Y2BKV9"/>
<dbReference type="EMBL" id="MCFC01000001">
    <property type="protein sequence ID" value="ORY35406.1"/>
    <property type="molecule type" value="Genomic_DNA"/>
</dbReference>
<organism evidence="2 3">
    <name type="scientific">Naematelia encephala</name>
    <dbReference type="NCBI Taxonomy" id="71784"/>
    <lineage>
        <taxon>Eukaryota</taxon>
        <taxon>Fungi</taxon>
        <taxon>Dikarya</taxon>
        <taxon>Basidiomycota</taxon>
        <taxon>Agaricomycotina</taxon>
        <taxon>Tremellomycetes</taxon>
        <taxon>Tremellales</taxon>
        <taxon>Naemateliaceae</taxon>
        <taxon>Naematelia</taxon>
    </lineage>
</organism>
<feature type="region of interest" description="Disordered" evidence="1">
    <location>
        <begin position="1"/>
        <end position="52"/>
    </location>
</feature>
<feature type="compositionally biased region" description="Polar residues" evidence="1">
    <location>
        <begin position="261"/>
        <end position="275"/>
    </location>
</feature>
<accession>A0A1Y2BKV9</accession>
<feature type="compositionally biased region" description="Low complexity" evidence="1">
    <location>
        <begin position="30"/>
        <end position="52"/>
    </location>
</feature>
<evidence type="ECO:0000313" key="2">
    <source>
        <dbReference type="EMBL" id="ORY35406.1"/>
    </source>
</evidence>
<protein>
    <submittedName>
        <fullName evidence="2">Uncharacterized protein</fullName>
    </submittedName>
</protein>
<dbReference type="Proteomes" id="UP000193986">
    <property type="component" value="Unassembled WGS sequence"/>
</dbReference>
<evidence type="ECO:0000313" key="3">
    <source>
        <dbReference type="Proteomes" id="UP000193986"/>
    </source>
</evidence>
<reference evidence="2 3" key="1">
    <citation type="submission" date="2016-07" db="EMBL/GenBank/DDBJ databases">
        <title>Pervasive Adenine N6-methylation of Active Genes in Fungi.</title>
        <authorList>
            <consortium name="DOE Joint Genome Institute"/>
            <person name="Mondo S.J."/>
            <person name="Dannebaum R.O."/>
            <person name="Kuo R.C."/>
            <person name="Labutti K."/>
            <person name="Haridas S."/>
            <person name="Kuo A."/>
            <person name="Salamov A."/>
            <person name="Ahrendt S.R."/>
            <person name="Lipzen A."/>
            <person name="Sullivan W."/>
            <person name="Andreopoulos W.B."/>
            <person name="Clum A."/>
            <person name="Lindquist E."/>
            <person name="Daum C."/>
            <person name="Ramamoorthy G.K."/>
            <person name="Gryganskyi A."/>
            <person name="Culley D."/>
            <person name="Magnuson J.K."/>
            <person name="James T.Y."/>
            <person name="O'Malley M.A."/>
            <person name="Stajich J.E."/>
            <person name="Spatafora J.W."/>
            <person name="Visel A."/>
            <person name="Grigoriev I.V."/>
        </authorList>
    </citation>
    <scope>NUCLEOTIDE SEQUENCE [LARGE SCALE GENOMIC DNA]</scope>
    <source>
        <strain evidence="2 3">68-887.2</strain>
    </source>
</reference>
<feature type="compositionally biased region" description="Low complexity" evidence="1">
    <location>
        <begin position="238"/>
        <end position="260"/>
    </location>
</feature>
<name>A0A1Y2BKV9_9TREE</name>
<gene>
    <name evidence="2" type="ORF">BCR39DRAFT_5828</name>
</gene>
<feature type="region of interest" description="Disordered" evidence="1">
    <location>
        <begin position="238"/>
        <end position="305"/>
    </location>
</feature>
<keyword evidence="3" id="KW-1185">Reference proteome</keyword>
<feature type="compositionally biased region" description="Low complexity" evidence="1">
    <location>
        <begin position="1"/>
        <end position="22"/>
    </location>
</feature>
<sequence>MPATSPSSTSAPPSSIIGTSSAMDTPAPIARTSTETITTAPPTTATVPQAADTSSRSIYTLTPFIRPPSKLPTGEILLDWVVRVTINDGSGTGSDVRRDHPVCEWVNSQFLECKGPFYIRAEEAWKTSGISFSKTGERLTRVESKTGERLTWDQANSEWLTLDTETRRVLKKQKEEKGERLEGVNRDASYIESLKAQLQSYDGQEEEFTDDSSGTVRTYRIKWGSTIAPVTDRDKISVTTRRSTASRRSSLRSLSQKLSSMTLLSSSRPKSATGSNDREAPPEPNGDTATDGASELQDGASTWESAQCWGGMVVW</sequence>